<gene>
    <name evidence="12" type="ORF">PCOR1329_LOCUS58599</name>
</gene>
<comment type="pathway">
    <text evidence="2">Amino-acid biosynthesis; L-serine biosynthesis; L-serine from 3-phospho-D-glycerate: step 3/3.</text>
</comment>
<evidence type="ECO:0000256" key="8">
    <source>
        <dbReference type="ARBA" id="ARBA00022842"/>
    </source>
</evidence>
<evidence type="ECO:0000256" key="6">
    <source>
        <dbReference type="ARBA" id="ARBA00022723"/>
    </source>
</evidence>
<evidence type="ECO:0000313" key="12">
    <source>
        <dbReference type="EMBL" id="CAK0873358.1"/>
    </source>
</evidence>
<dbReference type="Gene3D" id="3.30.70.260">
    <property type="match status" value="1"/>
</dbReference>
<proteinExistence type="inferred from homology"/>
<evidence type="ECO:0000313" key="13">
    <source>
        <dbReference type="Proteomes" id="UP001189429"/>
    </source>
</evidence>
<evidence type="ECO:0000256" key="7">
    <source>
        <dbReference type="ARBA" id="ARBA00022801"/>
    </source>
</evidence>
<dbReference type="Pfam" id="PF00702">
    <property type="entry name" value="Hydrolase"/>
    <property type="match status" value="1"/>
</dbReference>
<dbReference type="Proteomes" id="UP001189429">
    <property type="component" value="Unassembled WGS sequence"/>
</dbReference>
<evidence type="ECO:0000256" key="10">
    <source>
        <dbReference type="ARBA" id="ARBA00031693"/>
    </source>
</evidence>
<comment type="similarity">
    <text evidence="3">Belongs to the HAD-like hydrolase superfamily. SerB family.</text>
</comment>
<dbReference type="InterPro" id="IPR050582">
    <property type="entry name" value="HAD-like_SerB"/>
</dbReference>
<keyword evidence="13" id="KW-1185">Reference proteome</keyword>
<accession>A0ABN9VJC3</accession>
<dbReference type="PANTHER" id="PTHR43344:SF2">
    <property type="entry name" value="PHOSPHOSERINE PHOSPHATASE"/>
    <property type="match status" value="1"/>
</dbReference>
<comment type="caution">
    <text evidence="12">The sequence shown here is derived from an EMBL/GenBank/DDBJ whole genome shotgun (WGS) entry which is preliminary data.</text>
</comment>
<comment type="cofactor">
    <cofactor evidence="1">
        <name>Mg(2+)</name>
        <dbReference type="ChEBI" id="CHEBI:18420"/>
    </cofactor>
</comment>
<dbReference type="SUPFAM" id="SSF56784">
    <property type="entry name" value="HAD-like"/>
    <property type="match status" value="2"/>
</dbReference>
<dbReference type="NCBIfam" id="TIGR00338">
    <property type="entry name" value="serB"/>
    <property type="match status" value="1"/>
</dbReference>
<dbReference type="Gene3D" id="3.40.50.1000">
    <property type="entry name" value="HAD superfamily/HAD-like"/>
    <property type="match status" value="2"/>
</dbReference>
<feature type="domain" description="Phosphoserine phosphatase ACT" evidence="11">
    <location>
        <begin position="558"/>
        <end position="634"/>
    </location>
</feature>
<keyword evidence="6" id="KW-0479">Metal-binding</keyword>
<keyword evidence="9" id="KW-0718">Serine biosynthesis</keyword>
<evidence type="ECO:0000256" key="9">
    <source>
        <dbReference type="ARBA" id="ARBA00023299"/>
    </source>
</evidence>
<dbReference type="InterPro" id="IPR023214">
    <property type="entry name" value="HAD_sf"/>
</dbReference>
<evidence type="ECO:0000256" key="4">
    <source>
        <dbReference type="ARBA" id="ARBA00012640"/>
    </source>
</evidence>
<dbReference type="InterPro" id="IPR004469">
    <property type="entry name" value="PSP"/>
</dbReference>
<evidence type="ECO:0000256" key="2">
    <source>
        <dbReference type="ARBA" id="ARBA00005135"/>
    </source>
</evidence>
<evidence type="ECO:0000256" key="3">
    <source>
        <dbReference type="ARBA" id="ARBA00009184"/>
    </source>
</evidence>
<sequence>MGDAAGGKPGAAAECAGGRCAGTGEGGGGGGGGRVLVFRGWGEDKPGIAGAFMAVVARHQCRPLDMTQFLLEGTLMFTFVLKVLENAEGLMRDVAACADERGLQLDFHFAEADQLEARDAGGDNEVAISVVSPEPISPALLYDLDGVLLEHGCAVHQINHRSDNKRDNNGEYNKVSMRVSCPRGLKLTSLIMGAPLGGGAARSGLQRVAWDHGAEVTARWWDAMNRPNGKSLVVFGFSHVLCPYDVLDELLRIAGVDVEEALAGAPGEPAGLNQRKVSLLQGKPAELLSQVNPRLTPGAELVCWTLKRMGFTLAILTNTGCRSVVESVKRRLGIDYVICRDLEVAEGRFTGRYAGELTDVLFRKSDVLKLMADREKIEYKNVIAVGEPLKGLKAANARLVMETFGPMVYFNSQKQRDLTVALYLLGFNGTDVAALRRERREEKASAFAPPPRSAFTLFVVKVTSRLREPGQLRRILEPLAKPQGQSPPQVEVALVKQCSLQDGGICLGLHLRMQAADPEQAMACFSRECKEKGFQVQHIEHRTASTTEMLWRHYFQSRHIITMVQMPHISSATLRGVLQAMAAHDVNCVRIDKLSTHDLVALQLTVNLPGGLEVGLLRRALAEVSNEHGGDIAFQKDGMERWMRRLVVFDIESLIEQEVMDSIAKCAGVEEETRAITERAQRGELNFFDALKASVELLRGRPAEPLFRQVRAGLTFTPGARRLCSTLKRLGYKIAVVSGSFQPLVQEVQGQLGLDYAFANTLEVDETTGCLTGATSGPVVTPQRKRALLATIANVEGCEVSQTIAVGESAKDIPMLNAAGLGIAFCAKPKVQAATELRINQRDLSTVLFLLGVSEYTAERLAAQEE</sequence>
<protein>
    <recommendedName>
        <fullName evidence="4">phosphoserine phosphatase</fullName>
        <ecNumber evidence="4">3.1.3.3</ecNumber>
    </recommendedName>
    <alternativeName>
        <fullName evidence="10">O-phosphoserine phosphohydrolase</fullName>
    </alternativeName>
</protein>
<keyword evidence="8" id="KW-0460">Magnesium</keyword>
<evidence type="ECO:0000259" key="11">
    <source>
        <dbReference type="Pfam" id="PF21086"/>
    </source>
</evidence>
<keyword evidence="5" id="KW-0028">Amino-acid biosynthesis</keyword>
<keyword evidence="7" id="KW-0378">Hydrolase</keyword>
<dbReference type="InterPro" id="IPR049148">
    <property type="entry name" value="PSP_ACT"/>
</dbReference>
<dbReference type="Pfam" id="PF13740">
    <property type="entry name" value="ACT_6"/>
    <property type="match status" value="1"/>
</dbReference>
<reference evidence="12" key="1">
    <citation type="submission" date="2023-10" db="EMBL/GenBank/DDBJ databases">
        <authorList>
            <person name="Chen Y."/>
            <person name="Shah S."/>
            <person name="Dougan E. K."/>
            <person name="Thang M."/>
            <person name="Chan C."/>
        </authorList>
    </citation>
    <scope>NUCLEOTIDE SEQUENCE [LARGE SCALE GENOMIC DNA]</scope>
</reference>
<dbReference type="InterPro" id="IPR036412">
    <property type="entry name" value="HAD-like_sf"/>
</dbReference>
<organism evidence="12 13">
    <name type="scientific">Prorocentrum cordatum</name>
    <dbReference type="NCBI Taxonomy" id="2364126"/>
    <lineage>
        <taxon>Eukaryota</taxon>
        <taxon>Sar</taxon>
        <taxon>Alveolata</taxon>
        <taxon>Dinophyceae</taxon>
        <taxon>Prorocentrales</taxon>
        <taxon>Prorocentraceae</taxon>
        <taxon>Prorocentrum</taxon>
    </lineage>
</organism>
<dbReference type="Pfam" id="PF12710">
    <property type="entry name" value="HAD"/>
    <property type="match status" value="1"/>
</dbReference>
<evidence type="ECO:0000256" key="5">
    <source>
        <dbReference type="ARBA" id="ARBA00022605"/>
    </source>
</evidence>
<dbReference type="NCBIfam" id="TIGR01488">
    <property type="entry name" value="HAD-SF-IB"/>
    <property type="match status" value="1"/>
</dbReference>
<dbReference type="EC" id="3.1.3.3" evidence="4"/>
<evidence type="ECO:0000256" key="1">
    <source>
        <dbReference type="ARBA" id="ARBA00001946"/>
    </source>
</evidence>
<name>A0ABN9VJC3_9DINO</name>
<dbReference type="Pfam" id="PF21086">
    <property type="entry name" value="ACT_PSP_2"/>
    <property type="match status" value="1"/>
</dbReference>
<dbReference type="EMBL" id="CAUYUJ010017273">
    <property type="protein sequence ID" value="CAK0873358.1"/>
    <property type="molecule type" value="Genomic_DNA"/>
</dbReference>
<dbReference type="PANTHER" id="PTHR43344">
    <property type="entry name" value="PHOSPHOSERINE PHOSPHATASE"/>
    <property type="match status" value="1"/>
</dbReference>